<evidence type="ECO:0000256" key="4">
    <source>
        <dbReference type="ARBA" id="ARBA00022825"/>
    </source>
</evidence>
<feature type="region of interest" description="Disordered" evidence="7">
    <location>
        <begin position="51"/>
        <end position="72"/>
    </location>
</feature>
<dbReference type="InterPro" id="IPR008357">
    <property type="entry name" value="Lanit_process"/>
</dbReference>
<dbReference type="InterPro" id="IPR023828">
    <property type="entry name" value="Peptidase_S8_Ser-AS"/>
</dbReference>
<evidence type="ECO:0000313" key="11">
    <source>
        <dbReference type="Proteomes" id="UP000214746"/>
    </source>
</evidence>
<dbReference type="AlphaFoldDB" id="A0A2W1NQN7"/>
<organism evidence="10 11">
    <name type="scientific">Paenibacillus xerothermodurans</name>
    <dbReference type="NCBI Taxonomy" id="1977292"/>
    <lineage>
        <taxon>Bacteria</taxon>
        <taxon>Bacillati</taxon>
        <taxon>Bacillota</taxon>
        <taxon>Bacilli</taxon>
        <taxon>Bacillales</taxon>
        <taxon>Paenibacillaceae</taxon>
        <taxon>Paenibacillus</taxon>
    </lineage>
</organism>
<dbReference type="GO" id="GO:0006508">
    <property type="term" value="P:proteolysis"/>
    <property type="evidence" value="ECO:0007669"/>
    <property type="project" value="UniProtKB-KW"/>
</dbReference>
<feature type="chain" id="PRO_5015875842" description="Peptidase S8/S53 domain-containing protein" evidence="8">
    <location>
        <begin position="29"/>
        <end position="570"/>
    </location>
</feature>
<dbReference type="PROSITE" id="PS00136">
    <property type="entry name" value="SUBTILASE_ASP"/>
    <property type="match status" value="1"/>
</dbReference>
<dbReference type="InterPro" id="IPR015500">
    <property type="entry name" value="Peptidase_S8_subtilisin-rel"/>
</dbReference>
<evidence type="ECO:0000256" key="5">
    <source>
        <dbReference type="PROSITE-ProRule" id="PRU01240"/>
    </source>
</evidence>
<dbReference type="CDD" id="cd07482">
    <property type="entry name" value="Peptidases_S8_Lantibiotic_specific_protease"/>
    <property type="match status" value="1"/>
</dbReference>
<dbReference type="EMBL" id="NHRJ02000010">
    <property type="protein sequence ID" value="PZE20046.1"/>
    <property type="molecule type" value="Genomic_DNA"/>
</dbReference>
<proteinExistence type="inferred from homology"/>
<sequence>MKKWLSSVVIAALPTVAVLQAPVQPANAAAGVTWSDPSEHTGLAKETRFPRGAHTAAWKQPPSSPSTHTAAAKESWFDPPANSALLKPSSLGSDANARAEGEQIVVFSDARIPDEVLELLQKDYPDIAVTVVPEIGTIKLEGTEQTGQAIERIKQAYPYKVDSTGPEQRITVPGPPPADKLAPGARALPTAPETMRSLAAPRDGEIDVTGAVYYQWFGWDIQKVTEGGKSFAKEAGSHRVKIGVIDSGVDFNHPDLKANIVAKGKSFVPGVTSTEDRLGHGTMTAGAIAANGAMLGVGPKLGLVPYKVMDNAEDGAESIWVIQAIIQAARDECDVINVSLGTYKSMRKPLDRVIVEAYKRAVQYAHIKGSIVVASAGNDGIDLSDPEKVAEQRGNPGDRQVHLPGVGVRDAISVSATNKSDQLSFFSNYGEGITVAAPGGDYGADWLTEGLLDPRELVFSTFPTNLEQPVLSEVLGLPHGYTLSAGTSLAVPKVSGAVGVMIAYQKERGWPLSVNKVKQLLRQSSADLGKAGTDPQFGYGLINLHQALETMDRERRYWGMPGRFFNEERD</sequence>
<dbReference type="InterPro" id="IPR023827">
    <property type="entry name" value="Peptidase_S8_Asp-AS"/>
</dbReference>
<dbReference type="InterPro" id="IPR036852">
    <property type="entry name" value="Peptidase_S8/S53_dom_sf"/>
</dbReference>
<keyword evidence="8" id="KW-0732">Signal</keyword>
<comment type="caution">
    <text evidence="10">The sequence shown here is derived from an EMBL/GenBank/DDBJ whole genome shotgun (WGS) entry which is preliminary data.</text>
</comment>
<evidence type="ECO:0000256" key="2">
    <source>
        <dbReference type="ARBA" id="ARBA00022670"/>
    </source>
</evidence>
<evidence type="ECO:0000256" key="1">
    <source>
        <dbReference type="ARBA" id="ARBA00011073"/>
    </source>
</evidence>
<evidence type="ECO:0000256" key="7">
    <source>
        <dbReference type="SAM" id="MobiDB-lite"/>
    </source>
</evidence>
<keyword evidence="3 5" id="KW-0378">Hydrolase</keyword>
<dbReference type="PROSITE" id="PS51892">
    <property type="entry name" value="SUBTILASE"/>
    <property type="match status" value="1"/>
</dbReference>
<dbReference type="PANTHER" id="PTHR43806">
    <property type="entry name" value="PEPTIDASE S8"/>
    <property type="match status" value="1"/>
</dbReference>
<keyword evidence="4 5" id="KW-0720">Serine protease</keyword>
<protein>
    <recommendedName>
        <fullName evidence="9">Peptidase S8/S53 domain-containing protein</fullName>
    </recommendedName>
</protein>
<evidence type="ECO:0000259" key="9">
    <source>
        <dbReference type="Pfam" id="PF00082"/>
    </source>
</evidence>
<dbReference type="PANTHER" id="PTHR43806:SF11">
    <property type="entry name" value="CEREVISIN-RELATED"/>
    <property type="match status" value="1"/>
</dbReference>
<dbReference type="Proteomes" id="UP000214746">
    <property type="component" value="Unassembled WGS sequence"/>
</dbReference>
<gene>
    <name evidence="10" type="ORF">CBW46_015305</name>
</gene>
<evidence type="ECO:0000313" key="10">
    <source>
        <dbReference type="EMBL" id="PZE20046.1"/>
    </source>
</evidence>
<accession>A0A2W1NQN7</accession>
<dbReference type="OrthoDB" id="9798386at2"/>
<evidence type="ECO:0000256" key="3">
    <source>
        <dbReference type="ARBA" id="ARBA00022801"/>
    </source>
</evidence>
<dbReference type="SUPFAM" id="SSF52743">
    <property type="entry name" value="Subtilisin-like"/>
    <property type="match status" value="1"/>
</dbReference>
<dbReference type="InterPro" id="IPR000209">
    <property type="entry name" value="Peptidase_S8/S53_dom"/>
</dbReference>
<dbReference type="Gene3D" id="3.40.50.200">
    <property type="entry name" value="Peptidase S8/S53 domain"/>
    <property type="match status" value="1"/>
</dbReference>
<dbReference type="PROSITE" id="PS00138">
    <property type="entry name" value="SUBTILASE_SER"/>
    <property type="match status" value="1"/>
</dbReference>
<dbReference type="RefSeq" id="WP_089200867.1">
    <property type="nucleotide sequence ID" value="NZ_NHRJ02000010.1"/>
</dbReference>
<feature type="active site" description="Charge relay system" evidence="5">
    <location>
        <position position="280"/>
    </location>
</feature>
<feature type="active site" description="Charge relay system" evidence="5">
    <location>
        <position position="488"/>
    </location>
</feature>
<evidence type="ECO:0000256" key="8">
    <source>
        <dbReference type="SAM" id="SignalP"/>
    </source>
</evidence>
<feature type="domain" description="Peptidase S8/S53" evidence="9">
    <location>
        <begin position="239"/>
        <end position="540"/>
    </location>
</feature>
<dbReference type="InterPro" id="IPR050131">
    <property type="entry name" value="Peptidase_S8_subtilisin-like"/>
</dbReference>
<dbReference type="PRINTS" id="PR00723">
    <property type="entry name" value="SUBTILISIN"/>
</dbReference>
<feature type="active site" description="Charge relay system" evidence="5">
    <location>
        <position position="246"/>
    </location>
</feature>
<comment type="similarity">
    <text evidence="1 5 6">Belongs to the peptidase S8 family.</text>
</comment>
<dbReference type="GO" id="GO:0004252">
    <property type="term" value="F:serine-type endopeptidase activity"/>
    <property type="evidence" value="ECO:0007669"/>
    <property type="project" value="UniProtKB-UniRule"/>
</dbReference>
<keyword evidence="2 5" id="KW-0645">Protease</keyword>
<dbReference type="Pfam" id="PF00082">
    <property type="entry name" value="Peptidase_S8"/>
    <property type="match status" value="1"/>
</dbReference>
<reference evidence="10" key="1">
    <citation type="submission" date="2018-06" db="EMBL/GenBank/DDBJ databases">
        <title>Paenibacillus xerothermodurans sp. nov. an extremely dry heat resistant spore forming bacterium isolated from the soil of Cape Canaveral, Florida.</title>
        <authorList>
            <person name="Seuylemezian A."/>
            <person name="Kaur N."/>
            <person name="Patil P."/>
            <person name="Patil P."/>
            <person name="Mayilraj S."/>
            <person name="Vaishampayan P."/>
        </authorList>
    </citation>
    <scope>NUCLEOTIDE SEQUENCE [LARGE SCALE GENOMIC DNA]</scope>
    <source>
        <strain evidence="10">ATCC 27380</strain>
    </source>
</reference>
<feature type="signal peptide" evidence="8">
    <location>
        <begin position="1"/>
        <end position="28"/>
    </location>
</feature>
<name>A0A2W1NQN7_PAEXE</name>
<keyword evidence="11" id="KW-1185">Reference proteome</keyword>
<evidence type="ECO:0000256" key="6">
    <source>
        <dbReference type="RuleBase" id="RU003355"/>
    </source>
</evidence>